<dbReference type="GeneID" id="36576208"/>
<dbReference type="InParanoid" id="A0A2T3B4E1"/>
<organism evidence="3 4">
    <name type="scientific">Amorphotheca resinae ATCC 22711</name>
    <dbReference type="NCBI Taxonomy" id="857342"/>
    <lineage>
        <taxon>Eukaryota</taxon>
        <taxon>Fungi</taxon>
        <taxon>Dikarya</taxon>
        <taxon>Ascomycota</taxon>
        <taxon>Pezizomycotina</taxon>
        <taxon>Leotiomycetes</taxon>
        <taxon>Helotiales</taxon>
        <taxon>Amorphothecaceae</taxon>
        <taxon>Amorphotheca</taxon>
    </lineage>
</organism>
<accession>A0A2T3B4E1</accession>
<reference evidence="3 4" key="1">
    <citation type="journal article" date="2018" name="New Phytol.">
        <title>Comparative genomics and transcriptomics depict ericoid mycorrhizal fungi as versatile saprotrophs and plant mutualists.</title>
        <authorList>
            <person name="Martino E."/>
            <person name="Morin E."/>
            <person name="Grelet G.A."/>
            <person name="Kuo A."/>
            <person name="Kohler A."/>
            <person name="Daghino S."/>
            <person name="Barry K.W."/>
            <person name="Cichocki N."/>
            <person name="Clum A."/>
            <person name="Dockter R.B."/>
            <person name="Hainaut M."/>
            <person name="Kuo R.C."/>
            <person name="LaButti K."/>
            <person name="Lindahl B.D."/>
            <person name="Lindquist E.A."/>
            <person name="Lipzen A."/>
            <person name="Khouja H.R."/>
            <person name="Magnuson J."/>
            <person name="Murat C."/>
            <person name="Ohm R.A."/>
            <person name="Singer S.W."/>
            <person name="Spatafora J.W."/>
            <person name="Wang M."/>
            <person name="Veneault-Fourrey C."/>
            <person name="Henrissat B."/>
            <person name="Grigoriev I.V."/>
            <person name="Martin F.M."/>
            <person name="Perotto S."/>
        </authorList>
    </citation>
    <scope>NUCLEOTIDE SEQUENCE [LARGE SCALE GENOMIC DNA]</scope>
    <source>
        <strain evidence="3 4">ATCC 22711</strain>
    </source>
</reference>
<feature type="region of interest" description="Disordered" evidence="2">
    <location>
        <begin position="1"/>
        <end position="75"/>
    </location>
</feature>
<dbReference type="OrthoDB" id="5328813at2759"/>
<gene>
    <name evidence="3" type="ORF">M430DRAFT_50171</name>
</gene>
<dbReference type="RefSeq" id="XP_024721779.1">
    <property type="nucleotide sequence ID" value="XM_024868127.1"/>
</dbReference>
<dbReference type="Proteomes" id="UP000241818">
    <property type="component" value="Unassembled WGS sequence"/>
</dbReference>
<protein>
    <submittedName>
        <fullName evidence="3">Uncharacterized protein</fullName>
    </submittedName>
</protein>
<keyword evidence="1" id="KW-0175">Coiled coil</keyword>
<evidence type="ECO:0000256" key="1">
    <source>
        <dbReference type="SAM" id="Coils"/>
    </source>
</evidence>
<dbReference type="AlphaFoldDB" id="A0A2T3B4E1"/>
<dbReference type="EMBL" id="KZ679010">
    <property type="protein sequence ID" value="PSS20509.1"/>
    <property type="molecule type" value="Genomic_DNA"/>
</dbReference>
<keyword evidence="4" id="KW-1185">Reference proteome</keyword>
<feature type="compositionally biased region" description="Basic and acidic residues" evidence="2">
    <location>
        <begin position="33"/>
        <end position="44"/>
    </location>
</feature>
<name>A0A2T3B4E1_AMORE</name>
<evidence type="ECO:0000313" key="4">
    <source>
        <dbReference type="Proteomes" id="UP000241818"/>
    </source>
</evidence>
<sequence length="460" mass="51101">MSSGHDKKARRAATAGKQGIIAAPPRAALSGRSKAEASSHDDSASTKSAADGNNSGNGNGNGNGSEAEEAEPQDGRKRIAALEKELATQAAEFERELAQLGKKMMEESETARFWQQKHSQLNQTFLKADTELRLLRQEADSARGAREERERDVKTRISSLMLDRDAFREAYNEAMGDLRTKEDTIRELQGQVWGLKSFVSTSSKMDEQVTDEAFGEQMQRLGNSIQNWVITNFRRAKINTDKASDEMREHLLGLVPTYEALAATSKVHLIQSIVSRLFVDYIFDEYFVGLPKERADELKNVEEYLNAFGSIESMNQWRSTTLAILRKEAPQKLQSETAAVVEAVVAQVNSILCSISDAQSSEARDQSLRALIGSSIDLSRLLRVQKAVFSIVMPSIEGHQRTMFDAEIMEDIGGEDEDTLNEREIRCVTFPGIIKSGDENGQRAHLRNVVSKIRVLCAPD</sequence>
<evidence type="ECO:0000313" key="3">
    <source>
        <dbReference type="EMBL" id="PSS20509.1"/>
    </source>
</evidence>
<dbReference type="STRING" id="857342.A0A2T3B4E1"/>
<proteinExistence type="predicted"/>
<feature type="coiled-coil region" evidence="1">
    <location>
        <begin position="79"/>
        <end position="191"/>
    </location>
</feature>
<evidence type="ECO:0000256" key="2">
    <source>
        <dbReference type="SAM" id="MobiDB-lite"/>
    </source>
</evidence>